<feature type="compositionally biased region" description="Pro residues" evidence="1">
    <location>
        <begin position="51"/>
        <end position="64"/>
    </location>
</feature>
<dbReference type="HOGENOM" id="CLU_688537_0_0_7"/>
<dbReference type="CDD" id="cd20745">
    <property type="entry name" value="FIX_RhsA_AHH_HNH-like"/>
    <property type="match status" value="1"/>
</dbReference>
<keyword evidence="3" id="KW-1185">Reference proteome</keyword>
<gene>
    <name evidence="2" type="ordered locus">MYSTI_04698</name>
</gene>
<proteinExistence type="predicted"/>
<name>L7UDS3_MYXSD</name>
<evidence type="ECO:0000313" key="2">
    <source>
        <dbReference type="EMBL" id="AGC45990.1"/>
    </source>
</evidence>
<dbReference type="eggNOG" id="COG3501">
    <property type="taxonomic scope" value="Bacteria"/>
</dbReference>
<dbReference type="EMBL" id="CP004025">
    <property type="protein sequence ID" value="AGC45990.1"/>
    <property type="molecule type" value="Genomic_DNA"/>
</dbReference>
<feature type="region of interest" description="Disordered" evidence="1">
    <location>
        <begin position="193"/>
        <end position="223"/>
    </location>
</feature>
<dbReference type="KEGG" id="msd:MYSTI_04698"/>
<protein>
    <submittedName>
        <fullName evidence="2">Uncharacterized protein</fullName>
    </submittedName>
</protein>
<dbReference type="PATRIC" id="fig|1278073.3.peg.4770"/>
<feature type="compositionally biased region" description="Pro residues" evidence="1">
    <location>
        <begin position="12"/>
        <end position="24"/>
    </location>
</feature>
<evidence type="ECO:0000256" key="1">
    <source>
        <dbReference type="SAM" id="MobiDB-lite"/>
    </source>
</evidence>
<feature type="region of interest" description="Disordered" evidence="1">
    <location>
        <begin position="1"/>
        <end position="72"/>
    </location>
</feature>
<evidence type="ECO:0000313" key="3">
    <source>
        <dbReference type="Proteomes" id="UP000011131"/>
    </source>
</evidence>
<organism evidence="2 3">
    <name type="scientific">Myxococcus stipitatus (strain DSM 14675 / JCM 12634 / Mx s8)</name>
    <dbReference type="NCBI Taxonomy" id="1278073"/>
    <lineage>
        <taxon>Bacteria</taxon>
        <taxon>Pseudomonadati</taxon>
        <taxon>Myxococcota</taxon>
        <taxon>Myxococcia</taxon>
        <taxon>Myxococcales</taxon>
        <taxon>Cystobacterineae</taxon>
        <taxon>Myxococcaceae</taxon>
        <taxon>Myxococcus</taxon>
    </lineage>
</organism>
<feature type="compositionally biased region" description="Low complexity" evidence="1">
    <location>
        <begin position="39"/>
        <end position="50"/>
    </location>
</feature>
<dbReference type="STRING" id="1278073.MYSTI_04698"/>
<sequence>MSVTKTRNQNPTPSPKPNPPPVKPSPRTEQNTPPPRTPPGAGQPVDTFTPSPTPRPSPKPPPPGSETVTGSDILDGIQTGLDVVGFIPVVGEVADLVNAGVSAARGNHLEAGLSLLSLIPVVGDTVGKGAKYALKAADAGAAKKALDGLKGADVEGFFKKIAQNPTVAKYLEPLRKALDTVVDKLKDLAEKVGPRLAMAGGEPPPRTPSRETGKPWTGGKGGYKQGDHVFNSGLKKLGLEAPKNHPFLSNALDTFNAGLKRLESTGAFDIVGDKSALLKGTKKKFDPNDSDENSNQFGQALKGLRDQWSHLSNVVDNPKNSATQRAAAVRDTVAALESLRKSYFDPETVAAIGKAGALDPALKRKIESTHQQLNTLFDGLIGQVQRLTPSPYELGKDAAR</sequence>
<dbReference type="AlphaFoldDB" id="L7UDS3"/>
<dbReference type="Proteomes" id="UP000011131">
    <property type="component" value="Chromosome"/>
</dbReference>
<reference evidence="2 3" key="1">
    <citation type="journal article" date="2013" name="Genome Announc.">
        <title>Complete genome sequence of Myxococcus stipitatus strain DSM 14675, a fruiting myxobacterium.</title>
        <authorList>
            <person name="Huntley S."/>
            <person name="Kneip S."/>
            <person name="Treuner-Lange A."/>
            <person name="Sogaard-Andersen L."/>
        </authorList>
    </citation>
    <scope>NUCLEOTIDE SEQUENCE [LARGE SCALE GENOMIC DNA]</scope>
    <source>
        <strain evidence="3">DSM 14675 / JCM 12634 / Mx s8</strain>
    </source>
</reference>
<accession>L7UDS3</accession>